<keyword evidence="1" id="KW-0732">Signal</keyword>
<proteinExistence type="predicted"/>
<evidence type="ECO:0000313" key="4">
    <source>
        <dbReference type="Proteomes" id="UP000207598"/>
    </source>
</evidence>
<evidence type="ECO:0000256" key="1">
    <source>
        <dbReference type="SAM" id="SignalP"/>
    </source>
</evidence>
<keyword evidence="4" id="KW-1185">Reference proteome</keyword>
<sequence length="83" mass="9088">MKRTLLAATLAAFTALPALASDGPAIDDARKAEITTLLTAQGYEVRKIDSEDGMIEVYALKDGKRYELYLDAALQIVRTKIDD</sequence>
<evidence type="ECO:0000313" key="3">
    <source>
        <dbReference type="EMBL" id="SMX35921.1"/>
    </source>
</evidence>
<name>A0A238JZ43_9RHOB</name>
<accession>A0A238JZ43</accession>
<dbReference type="RefSeq" id="WP_094019580.1">
    <property type="nucleotide sequence ID" value="NZ_FXYF01000002.1"/>
</dbReference>
<reference evidence="3 4" key="1">
    <citation type="submission" date="2017-05" db="EMBL/GenBank/DDBJ databases">
        <authorList>
            <person name="Song R."/>
            <person name="Chenine A.L."/>
            <person name="Ruprecht R.M."/>
        </authorList>
    </citation>
    <scope>NUCLEOTIDE SEQUENCE [LARGE SCALE GENOMIC DNA]</scope>
    <source>
        <strain evidence="3 4">CECT 8898</strain>
    </source>
</reference>
<feature type="chain" id="PRO_5013212199" description="PepSY domain-containing protein" evidence="1">
    <location>
        <begin position="21"/>
        <end position="83"/>
    </location>
</feature>
<dbReference type="OrthoDB" id="7850927at2"/>
<feature type="domain" description="PepSY" evidence="2">
    <location>
        <begin position="6"/>
        <end position="78"/>
    </location>
</feature>
<dbReference type="EMBL" id="FXYF01000002">
    <property type="protein sequence ID" value="SMX35921.1"/>
    <property type="molecule type" value="Genomic_DNA"/>
</dbReference>
<evidence type="ECO:0000259" key="2">
    <source>
        <dbReference type="Pfam" id="PF13670"/>
    </source>
</evidence>
<organism evidence="3 4">
    <name type="scientific">Maliponia aquimaris</name>
    <dbReference type="NCBI Taxonomy" id="1673631"/>
    <lineage>
        <taxon>Bacteria</taxon>
        <taxon>Pseudomonadati</taxon>
        <taxon>Pseudomonadota</taxon>
        <taxon>Alphaproteobacteria</taxon>
        <taxon>Rhodobacterales</taxon>
        <taxon>Paracoccaceae</taxon>
        <taxon>Maliponia</taxon>
    </lineage>
</organism>
<dbReference type="Proteomes" id="UP000207598">
    <property type="component" value="Unassembled WGS sequence"/>
</dbReference>
<dbReference type="InterPro" id="IPR025711">
    <property type="entry name" value="PepSY"/>
</dbReference>
<dbReference type="Pfam" id="PF13670">
    <property type="entry name" value="PepSY_2"/>
    <property type="match status" value="1"/>
</dbReference>
<feature type="signal peptide" evidence="1">
    <location>
        <begin position="1"/>
        <end position="20"/>
    </location>
</feature>
<protein>
    <recommendedName>
        <fullName evidence="2">PepSY domain-containing protein</fullName>
    </recommendedName>
</protein>
<dbReference type="AlphaFoldDB" id="A0A238JZ43"/>
<gene>
    <name evidence="3" type="ORF">MAA8898_00691</name>
</gene>